<protein>
    <submittedName>
        <fullName evidence="1">Uncharacterized protein</fullName>
    </submittedName>
</protein>
<dbReference type="EMBL" id="CM042041">
    <property type="protein sequence ID" value="KAI3713699.1"/>
    <property type="molecule type" value="Genomic_DNA"/>
</dbReference>
<sequence length="225" mass="25320">MLNLTLKLKRNNRFGNRKVQTTDQRPETSDHRPISNCKGRTIDHRDRPASSRTPEPAPQLHLVAISFDVNGLIFGFLLQLASWLFLVMKILKDNAGPLTNFEVLDFLRSRGAAKDPTRVLAPVAPSEFKVYDYLVHSAASTQTREGITEFVAKCKPYKLTKSEIANIINIRPSSYVEIDPLIANLDSRLGESVEELVELVVQVFPSSSEQSKPDENESKELKDIM</sequence>
<evidence type="ECO:0000313" key="1">
    <source>
        <dbReference type="EMBL" id="KAI3713699.1"/>
    </source>
</evidence>
<proteinExistence type="predicted"/>
<reference evidence="2" key="1">
    <citation type="journal article" date="2022" name="Mol. Ecol. Resour.">
        <title>The genomes of chicory, endive, great burdock and yacon provide insights into Asteraceae palaeo-polyploidization history and plant inulin production.</title>
        <authorList>
            <person name="Fan W."/>
            <person name="Wang S."/>
            <person name="Wang H."/>
            <person name="Wang A."/>
            <person name="Jiang F."/>
            <person name="Liu H."/>
            <person name="Zhao H."/>
            <person name="Xu D."/>
            <person name="Zhang Y."/>
        </authorList>
    </citation>
    <scope>NUCLEOTIDE SEQUENCE [LARGE SCALE GENOMIC DNA]</scope>
    <source>
        <strain evidence="2">cv. Yunnan</strain>
    </source>
</reference>
<accession>A0ACB9ATW4</accession>
<evidence type="ECO:0000313" key="2">
    <source>
        <dbReference type="Proteomes" id="UP001056120"/>
    </source>
</evidence>
<reference evidence="1 2" key="2">
    <citation type="journal article" date="2022" name="Mol. Ecol. Resour.">
        <title>The genomes of chicory, endive, great burdock and yacon provide insights into Asteraceae paleo-polyploidization history and plant inulin production.</title>
        <authorList>
            <person name="Fan W."/>
            <person name="Wang S."/>
            <person name="Wang H."/>
            <person name="Wang A."/>
            <person name="Jiang F."/>
            <person name="Liu H."/>
            <person name="Zhao H."/>
            <person name="Xu D."/>
            <person name="Zhang Y."/>
        </authorList>
    </citation>
    <scope>NUCLEOTIDE SEQUENCE [LARGE SCALE GENOMIC DNA]</scope>
    <source>
        <strain evidence="2">cv. Yunnan</strain>
        <tissue evidence="1">Leaves</tissue>
    </source>
</reference>
<dbReference type="Proteomes" id="UP001056120">
    <property type="component" value="Linkage Group LG24"/>
</dbReference>
<name>A0ACB9ATW4_9ASTR</name>
<organism evidence="1 2">
    <name type="scientific">Smallanthus sonchifolius</name>
    <dbReference type="NCBI Taxonomy" id="185202"/>
    <lineage>
        <taxon>Eukaryota</taxon>
        <taxon>Viridiplantae</taxon>
        <taxon>Streptophyta</taxon>
        <taxon>Embryophyta</taxon>
        <taxon>Tracheophyta</taxon>
        <taxon>Spermatophyta</taxon>
        <taxon>Magnoliopsida</taxon>
        <taxon>eudicotyledons</taxon>
        <taxon>Gunneridae</taxon>
        <taxon>Pentapetalae</taxon>
        <taxon>asterids</taxon>
        <taxon>campanulids</taxon>
        <taxon>Asterales</taxon>
        <taxon>Asteraceae</taxon>
        <taxon>Asteroideae</taxon>
        <taxon>Heliantheae alliance</taxon>
        <taxon>Millerieae</taxon>
        <taxon>Smallanthus</taxon>
    </lineage>
</organism>
<keyword evidence="2" id="KW-1185">Reference proteome</keyword>
<comment type="caution">
    <text evidence="1">The sequence shown here is derived from an EMBL/GenBank/DDBJ whole genome shotgun (WGS) entry which is preliminary data.</text>
</comment>
<gene>
    <name evidence="1" type="ORF">L1987_72285</name>
</gene>